<evidence type="ECO:0000256" key="1">
    <source>
        <dbReference type="SAM" id="SignalP"/>
    </source>
</evidence>
<dbReference type="EMBL" id="JACHXN010000013">
    <property type="protein sequence ID" value="MBB3147597.1"/>
    <property type="molecule type" value="Genomic_DNA"/>
</dbReference>
<evidence type="ECO:0008006" key="4">
    <source>
        <dbReference type="Google" id="ProtNLM"/>
    </source>
</evidence>
<sequence length="50" mass="5195">MSIKSLFLVAAIALSSPMLSGCIDSGGGTQYQPYHPDWTGSNGVSSGHMH</sequence>
<gene>
    <name evidence="2" type="ORF">FHS21_004021</name>
</gene>
<keyword evidence="1" id="KW-0732">Signal</keyword>
<reference evidence="2 3" key="1">
    <citation type="submission" date="2020-08" db="EMBL/GenBank/DDBJ databases">
        <title>Genomic Encyclopedia of Type Strains, Phase III (KMG-III): the genomes of soil and plant-associated and newly described type strains.</title>
        <authorList>
            <person name="Whitman W."/>
        </authorList>
    </citation>
    <scope>NUCLEOTIDE SEQUENCE [LARGE SCALE GENOMIC DNA]</scope>
    <source>
        <strain evidence="2 3">CECT 7015</strain>
    </source>
</reference>
<keyword evidence="3" id="KW-1185">Reference proteome</keyword>
<organism evidence="2 3">
    <name type="scientific">Phyllobacterium trifolii</name>
    <dbReference type="NCBI Taxonomy" id="300193"/>
    <lineage>
        <taxon>Bacteria</taxon>
        <taxon>Pseudomonadati</taxon>
        <taxon>Pseudomonadota</taxon>
        <taxon>Alphaproteobacteria</taxon>
        <taxon>Hyphomicrobiales</taxon>
        <taxon>Phyllobacteriaceae</taxon>
        <taxon>Phyllobacterium</taxon>
    </lineage>
</organism>
<evidence type="ECO:0000313" key="2">
    <source>
        <dbReference type="EMBL" id="MBB3147597.1"/>
    </source>
</evidence>
<dbReference type="PROSITE" id="PS51257">
    <property type="entry name" value="PROKAR_LIPOPROTEIN"/>
    <property type="match status" value="1"/>
</dbReference>
<feature type="signal peptide" evidence="1">
    <location>
        <begin position="1"/>
        <end position="20"/>
    </location>
</feature>
<dbReference type="AlphaFoldDB" id="A0A839UAN3"/>
<dbReference type="Proteomes" id="UP000554520">
    <property type="component" value="Unassembled WGS sequence"/>
</dbReference>
<proteinExistence type="predicted"/>
<feature type="chain" id="PRO_5032533663" description="Lipoprotein" evidence="1">
    <location>
        <begin position="21"/>
        <end position="50"/>
    </location>
</feature>
<protein>
    <recommendedName>
        <fullName evidence="4">Lipoprotein</fullName>
    </recommendedName>
</protein>
<name>A0A839UAN3_9HYPH</name>
<evidence type="ECO:0000313" key="3">
    <source>
        <dbReference type="Proteomes" id="UP000554520"/>
    </source>
</evidence>
<accession>A0A839UAN3</accession>
<comment type="caution">
    <text evidence="2">The sequence shown here is derived from an EMBL/GenBank/DDBJ whole genome shotgun (WGS) entry which is preliminary data.</text>
</comment>